<dbReference type="Proteomes" id="UP000184226">
    <property type="component" value="Unassembled WGS sequence"/>
</dbReference>
<keyword evidence="2 5" id="KW-0238">DNA-binding</keyword>
<dbReference type="OrthoDB" id="5297460at2"/>
<dbReference type="InterPro" id="IPR001845">
    <property type="entry name" value="HTH_ArsR_DNA-bd_dom"/>
</dbReference>
<dbReference type="InterPro" id="IPR011991">
    <property type="entry name" value="ArsR-like_HTH"/>
</dbReference>
<dbReference type="SUPFAM" id="SSF46785">
    <property type="entry name" value="Winged helix' DNA-binding domain"/>
    <property type="match status" value="1"/>
</dbReference>
<protein>
    <submittedName>
        <fullName evidence="5">DNA-binding transcriptional regulator, ArsR family</fullName>
    </submittedName>
</protein>
<keyword evidence="6" id="KW-1185">Reference proteome</keyword>
<name>A0A1M5ZG79_9BURK</name>
<sequence length="102" mass="11205">MKGEIYADRFAALGHINRLEIFQTLVKAGSEGMAIGEIASMLDIPASTLSFHLRELVRSKLVTQKKEGRTITCVANFDALNELLTFVKKDCCKGVTLPVFSS</sequence>
<dbReference type="SMART" id="SM00418">
    <property type="entry name" value="HTH_ARSR"/>
    <property type="match status" value="1"/>
</dbReference>
<evidence type="ECO:0000256" key="1">
    <source>
        <dbReference type="ARBA" id="ARBA00023015"/>
    </source>
</evidence>
<gene>
    <name evidence="5" type="ORF">SAMN04488135_114129</name>
</gene>
<keyword evidence="3" id="KW-0804">Transcription</keyword>
<dbReference type="RefSeq" id="WP_073107547.1">
    <property type="nucleotide sequence ID" value="NZ_FQXE01000014.1"/>
</dbReference>
<dbReference type="EMBL" id="FQXE01000014">
    <property type="protein sequence ID" value="SHI23199.1"/>
    <property type="molecule type" value="Genomic_DNA"/>
</dbReference>
<evidence type="ECO:0000313" key="5">
    <source>
        <dbReference type="EMBL" id="SHI23199.1"/>
    </source>
</evidence>
<dbReference type="PANTHER" id="PTHR43132">
    <property type="entry name" value="ARSENICAL RESISTANCE OPERON REPRESSOR ARSR-RELATED"/>
    <property type="match status" value="1"/>
</dbReference>
<keyword evidence="1" id="KW-0805">Transcription regulation</keyword>
<dbReference type="Pfam" id="PF12840">
    <property type="entry name" value="HTH_20"/>
    <property type="match status" value="1"/>
</dbReference>
<dbReference type="CDD" id="cd00090">
    <property type="entry name" value="HTH_ARSR"/>
    <property type="match status" value="1"/>
</dbReference>
<dbReference type="NCBIfam" id="NF033788">
    <property type="entry name" value="HTH_metalloreg"/>
    <property type="match status" value="1"/>
</dbReference>
<evidence type="ECO:0000313" key="6">
    <source>
        <dbReference type="Proteomes" id="UP000184226"/>
    </source>
</evidence>
<organism evidence="5 6">
    <name type="scientific">Pollutimonas bauzanensis</name>
    <dbReference type="NCBI Taxonomy" id="658167"/>
    <lineage>
        <taxon>Bacteria</taxon>
        <taxon>Pseudomonadati</taxon>
        <taxon>Pseudomonadota</taxon>
        <taxon>Betaproteobacteria</taxon>
        <taxon>Burkholderiales</taxon>
        <taxon>Alcaligenaceae</taxon>
        <taxon>Pollutimonas</taxon>
    </lineage>
</organism>
<dbReference type="GO" id="GO:0003700">
    <property type="term" value="F:DNA-binding transcription factor activity"/>
    <property type="evidence" value="ECO:0007669"/>
    <property type="project" value="InterPro"/>
</dbReference>
<feature type="domain" description="HTH arsR-type" evidence="4">
    <location>
        <begin position="1"/>
        <end position="95"/>
    </location>
</feature>
<dbReference type="InterPro" id="IPR036388">
    <property type="entry name" value="WH-like_DNA-bd_sf"/>
</dbReference>
<evidence type="ECO:0000259" key="4">
    <source>
        <dbReference type="PROSITE" id="PS50987"/>
    </source>
</evidence>
<dbReference type="PROSITE" id="PS50987">
    <property type="entry name" value="HTH_ARSR_2"/>
    <property type="match status" value="1"/>
</dbReference>
<reference evidence="5 6" key="1">
    <citation type="submission" date="2016-11" db="EMBL/GenBank/DDBJ databases">
        <authorList>
            <person name="Jaros S."/>
            <person name="Januszkiewicz K."/>
            <person name="Wedrychowicz H."/>
        </authorList>
    </citation>
    <scope>NUCLEOTIDE SEQUENCE [LARGE SCALE GENOMIC DNA]</scope>
    <source>
        <strain evidence="5 6">CGMCC 1.10190</strain>
    </source>
</reference>
<dbReference type="InterPro" id="IPR051011">
    <property type="entry name" value="Metal_resp_trans_reg"/>
</dbReference>
<dbReference type="GO" id="GO:0003677">
    <property type="term" value="F:DNA binding"/>
    <property type="evidence" value="ECO:0007669"/>
    <property type="project" value="UniProtKB-KW"/>
</dbReference>
<proteinExistence type="predicted"/>
<evidence type="ECO:0000256" key="2">
    <source>
        <dbReference type="ARBA" id="ARBA00023125"/>
    </source>
</evidence>
<accession>A0A1M5ZG79</accession>
<dbReference type="PANTHER" id="PTHR43132:SF2">
    <property type="entry name" value="ARSENICAL RESISTANCE OPERON REPRESSOR ARSR-RELATED"/>
    <property type="match status" value="1"/>
</dbReference>
<evidence type="ECO:0000256" key="3">
    <source>
        <dbReference type="ARBA" id="ARBA00023163"/>
    </source>
</evidence>
<dbReference type="Gene3D" id="1.10.10.10">
    <property type="entry name" value="Winged helix-like DNA-binding domain superfamily/Winged helix DNA-binding domain"/>
    <property type="match status" value="1"/>
</dbReference>
<dbReference type="InterPro" id="IPR036390">
    <property type="entry name" value="WH_DNA-bd_sf"/>
</dbReference>
<dbReference type="STRING" id="658167.SAMN04488135_114129"/>
<dbReference type="AlphaFoldDB" id="A0A1M5ZG79"/>